<evidence type="ECO:0000313" key="4">
    <source>
        <dbReference type="Proteomes" id="UP000434554"/>
    </source>
</evidence>
<keyword evidence="1" id="KW-0472">Membrane</keyword>
<reference evidence="3 4" key="1">
    <citation type="submission" date="2019-09" db="EMBL/GenBank/DDBJ databases">
        <title>Draft genome sequence of 3 type strains from the CCUG.</title>
        <authorList>
            <person name="Pineiro-Iglesias B."/>
            <person name="Tunovic T."/>
            <person name="Unosson C."/>
            <person name="Inganas E."/>
            <person name="Ohlen M."/>
            <person name="Cardew S."/>
            <person name="Jensie-Markopoulos S."/>
            <person name="Salva-Serra F."/>
            <person name="Jaen-Luchoro D."/>
            <person name="Karlsson R."/>
            <person name="Svensson-Stadler L."/>
            <person name="Chun J."/>
            <person name="Moore E."/>
        </authorList>
    </citation>
    <scope>NUCLEOTIDE SEQUENCE [LARGE SCALE GENOMIC DNA]</scope>
    <source>
        <strain evidence="3 4">CCUG 65427</strain>
    </source>
</reference>
<dbReference type="EMBL" id="WBKH01000007">
    <property type="protein sequence ID" value="KAB1477829.1"/>
    <property type="molecule type" value="Genomic_DNA"/>
</dbReference>
<dbReference type="RefSeq" id="WP_006556520.1">
    <property type="nucleotide sequence ID" value="NZ_JAGZQP010000010.1"/>
</dbReference>
<evidence type="ECO:0000313" key="3">
    <source>
        <dbReference type="EMBL" id="KAB1477829.1"/>
    </source>
</evidence>
<gene>
    <name evidence="3" type="ORF">F8R14_06990</name>
</gene>
<evidence type="ECO:0000259" key="2">
    <source>
        <dbReference type="Pfam" id="PF01478"/>
    </source>
</evidence>
<organism evidence="3 4">
    <name type="scientific">Veillonella seminalis</name>
    <dbReference type="NCBI Taxonomy" id="1502943"/>
    <lineage>
        <taxon>Bacteria</taxon>
        <taxon>Bacillati</taxon>
        <taxon>Bacillota</taxon>
        <taxon>Negativicutes</taxon>
        <taxon>Veillonellales</taxon>
        <taxon>Veillonellaceae</taxon>
        <taxon>Veillonella</taxon>
    </lineage>
</organism>
<feature type="transmembrane region" description="Helical" evidence="1">
    <location>
        <begin position="36"/>
        <end position="56"/>
    </location>
</feature>
<feature type="transmembrane region" description="Helical" evidence="1">
    <location>
        <begin position="6"/>
        <end position="24"/>
    </location>
</feature>
<dbReference type="GO" id="GO:0004190">
    <property type="term" value="F:aspartic-type endopeptidase activity"/>
    <property type="evidence" value="ECO:0007669"/>
    <property type="project" value="InterPro"/>
</dbReference>
<feature type="transmembrane region" description="Helical" evidence="1">
    <location>
        <begin position="102"/>
        <end position="125"/>
    </location>
</feature>
<dbReference type="GO" id="GO:0016020">
    <property type="term" value="C:membrane"/>
    <property type="evidence" value="ECO:0007669"/>
    <property type="project" value="InterPro"/>
</dbReference>
<feature type="domain" description="Prepilin type IV endopeptidase peptidase" evidence="2">
    <location>
        <begin position="66"/>
        <end position="168"/>
    </location>
</feature>
<accession>A0A833FH48</accession>
<keyword evidence="1" id="KW-0812">Transmembrane</keyword>
<name>A0A833FH48_9FIRM</name>
<dbReference type="Pfam" id="PF01478">
    <property type="entry name" value="Peptidase_A24"/>
    <property type="match status" value="1"/>
</dbReference>
<dbReference type="InterPro" id="IPR000045">
    <property type="entry name" value="Prepilin_IV_endopep_pep"/>
</dbReference>
<feature type="transmembrane region" description="Helical" evidence="1">
    <location>
        <begin position="62"/>
        <end position="82"/>
    </location>
</feature>
<protein>
    <recommendedName>
        <fullName evidence="2">Prepilin type IV endopeptidase peptidase domain-containing protein</fullName>
    </recommendedName>
</protein>
<keyword evidence="1" id="KW-1133">Transmembrane helix</keyword>
<dbReference type="Proteomes" id="UP000434554">
    <property type="component" value="Unassembled WGS sequence"/>
</dbReference>
<evidence type="ECO:0000256" key="1">
    <source>
        <dbReference type="SAM" id="Phobius"/>
    </source>
</evidence>
<comment type="caution">
    <text evidence="3">The sequence shown here is derived from an EMBL/GenBank/DDBJ whole genome shotgun (WGS) entry which is preliminary data.</text>
</comment>
<dbReference type="GeneID" id="83054860"/>
<feature type="transmembrane region" description="Helical" evidence="1">
    <location>
        <begin position="181"/>
        <end position="198"/>
    </location>
</feature>
<dbReference type="AlphaFoldDB" id="A0A833FH48"/>
<sequence length="201" mass="22284">MWLLSSIGSLSGALAGFTGFYLLKEFDIGRERRSKLIMLIYILIGAFCGLICSHLMTDIIEILLTIIFGFTLFMGATIDKYFLILPDEGAVFLLICGLTRIWLLDISLLQAVKVAGIILVGGYLFSKLTHNGLGLGDVKWCSVFALWLSPFALYQTVLLAFVGGTGWVIFYYLYSGRMLRILPFGPFLCGAAAIMYFLESL</sequence>
<feature type="transmembrane region" description="Helical" evidence="1">
    <location>
        <begin position="152"/>
        <end position="174"/>
    </location>
</feature>
<proteinExistence type="predicted"/>